<dbReference type="InterPro" id="IPR011682">
    <property type="entry name" value="Glyco_hydro_38_C"/>
</dbReference>
<dbReference type="PANTHER" id="PTHR46017">
    <property type="entry name" value="ALPHA-MANNOSIDASE 2C1"/>
    <property type="match status" value="1"/>
</dbReference>
<accession>A0A0M3DH61</accession>
<dbReference type="PATRIC" id="fig|1629550.3.peg.1139"/>
<evidence type="ECO:0000313" key="7">
    <source>
        <dbReference type="EMBL" id="KKY01461.1"/>
    </source>
</evidence>
<evidence type="ECO:0000256" key="2">
    <source>
        <dbReference type="ARBA" id="ARBA00022723"/>
    </source>
</evidence>
<dbReference type="Pfam" id="PF01074">
    <property type="entry name" value="Glyco_hydro_38N"/>
    <property type="match status" value="1"/>
</dbReference>
<gene>
    <name evidence="7" type="ORF">VN21_08515</name>
</gene>
<dbReference type="SUPFAM" id="SSF88688">
    <property type="entry name" value="Families 57/38 glycoside transferase middle domain"/>
    <property type="match status" value="1"/>
</dbReference>
<dbReference type="GO" id="GO:0004559">
    <property type="term" value="F:alpha-mannosidase activity"/>
    <property type="evidence" value="ECO:0007669"/>
    <property type="project" value="InterPro"/>
</dbReference>
<feature type="domain" description="Glycoside hydrolase family 38 N-terminal" evidence="5">
    <location>
        <begin position="6"/>
        <end position="258"/>
    </location>
</feature>
<evidence type="ECO:0000256" key="3">
    <source>
        <dbReference type="ARBA" id="ARBA00022801"/>
    </source>
</evidence>
<name>A0A0M3DH61_9FIRM</name>
<dbReference type="SUPFAM" id="SSF88713">
    <property type="entry name" value="Glycoside hydrolase/deacetylase"/>
    <property type="match status" value="1"/>
</dbReference>
<comment type="caution">
    <text evidence="7">The sequence shown here is derived from an EMBL/GenBank/DDBJ whole genome shotgun (WGS) entry which is preliminary data.</text>
</comment>
<proteinExistence type="inferred from homology"/>
<keyword evidence="2" id="KW-0479">Metal-binding</keyword>
<sequence length="887" mass="102738">MNNKKKVYVVPHSHWDREWYFTIEDSNILLGENMPYLMDVLENNKDFKSYTFDAQLSVVEELIKLYPEEKKRLKELVRDKRIFVGPWYTQTDSILVNKESIIRNLLYGTRLGNEYGHSMNVGYLPDIFGQNAYLPSIFKGFGIEDSILQRGLYTDDLKKNLNFKWVSPDNESIRANNIYLGYGPGKFLASDDEYIYGKLIPMLKKLESLNKDCDNLLLPSGGDQVLVRENFPQIIKELNEKQDIYEFVLSDYETFMNDTWVKDFKNEIYGELIACEKSRIHNTIKSQRYDIKYLNTLVENKILYVLEPLGVIGKSLGISYKSRWLDVMWKLLFDAHAHDSIGGCNSDDTNRDIIARLEKVNRMCDGLINIIKKQITIAVSKHLNRDDLLLVFNTKAKDMNEIIESVVFTNEKNIEIKTLDGESLEFTINNQEKISGGKQVLVTAEGEKEVELQGYYRTEVRISGVNIKAMGFTTLIVSEDNKNLGSKLLESKDRSIENDIYKLTFNENNLELVNKLTKEKIDNLIYFENCGDYGDSYDFSPLDSDENILSTEANLIEVCKSDLVQTMILNHEIVVPFDIKERKINEKSKTLEILTKIEMRKGENFIRVSHDIDNNIKDHRLRVVHNTNINSNFSLSDQGFSAIKRQNHNKYLDTWIERKFAEKPVCIYGLENFVALRNDNNAFGLITKGIKEYEVLEDKKIALTLYRSVGVLGRDNLAWRPGRASGINNKVVYTKDAELIKSMKFEYAIYFNVSNEDVSELFEVTDRFINKYTSYQKQDLNLFEERLERFEIPKNHTINLSNYSLFSINNEDIFMSVCKEAYEKDGIIVRLFNPTATTKEVSINSDYIKDIIITNLYEKELESLNSKIKINPKGYVTLKLLGGKHHG</sequence>
<reference evidence="7 8" key="1">
    <citation type="submission" date="2015-04" db="EMBL/GenBank/DDBJ databases">
        <title>Microcin producing Clostridium sp. JC272T.</title>
        <authorList>
            <person name="Jyothsna T."/>
            <person name="Sasikala C."/>
            <person name="Ramana C."/>
        </authorList>
    </citation>
    <scope>NUCLEOTIDE SEQUENCE [LARGE SCALE GENOMIC DNA]</scope>
    <source>
        <strain evidence="7 8">JC272</strain>
    </source>
</reference>
<dbReference type="PANTHER" id="PTHR46017:SF2">
    <property type="entry name" value="MANNOSYLGLYCERATE HYDROLASE"/>
    <property type="match status" value="1"/>
</dbReference>
<dbReference type="GO" id="GO:0046872">
    <property type="term" value="F:metal ion binding"/>
    <property type="evidence" value="ECO:0007669"/>
    <property type="project" value="UniProtKB-KW"/>
</dbReference>
<dbReference type="AlphaFoldDB" id="A0A0M3DH61"/>
<dbReference type="Pfam" id="PF07748">
    <property type="entry name" value="Glyco_hydro_38C"/>
    <property type="match status" value="1"/>
</dbReference>
<keyword evidence="3" id="KW-0378">Hydrolase</keyword>
<evidence type="ECO:0000313" key="8">
    <source>
        <dbReference type="Proteomes" id="UP000034407"/>
    </source>
</evidence>
<evidence type="ECO:0000259" key="6">
    <source>
        <dbReference type="Pfam" id="PF07748"/>
    </source>
</evidence>
<dbReference type="EMBL" id="LBBT01000184">
    <property type="protein sequence ID" value="KKY01461.1"/>
    <property type="molecule type" value="Genomic_DNA"/>
</dbReference>
<dbReference type="Gene3D" id="2.70.98.30">
    <property type="entry name" value="Golgi alpha-mannosidase II, domain 4"/>
    <property type="match status" value="1"/>
</dbReference>
<dbReference type="SUPFAM" id="SSF74650">
    <property type="entry name" value="Galactose mutarotase-like"/>
    <property type="match status" value="1"/>
</dbReference>
<evidence type="ECO:0000256" key="4">
    <source>
        <dbReference type="ARBA" id="ARBA00023295"/>
    </source>
</evidence>
<keyword evidence="8" id="KW-1185">Reference proteome</keyword>
<protein>
    <submittedName>
        <fullName evidence="7">Alpha-mannosidase</fullName>
    </submittedName>
</protein>
<dbReference type="InterPro" id="IPR000602">
    <property type="entry name" value="Glyco_hydro_38_N"/>
</dbReference>
<dbReference type="Gene3D" id="3.20.110.10">
    <property type="entry name" value="Glycoside hydrolase 38, N terminal domain"/>
    <property type="match status" value="1"/>
</dbReference>
<keyword evidence="4" id="KW-0326">Glycosidase</keyword>
<dbReference type="Gene3D" id="1.20.1270.50">
    <property type="entry name" value="Glycoside hydrolase family 38, central domain"/>
    <property type="match status" value="1"/>
</dbReference>
<feature type="domain" description="Glycosyl hydrolase family 38 C-terminal" evidence="6">
    <location>
        <begin position="496"/>
        <end position="709"/>
    </location>
</feature>
<dbReference type="CDD" id="cd10815">
    <property type="entry name" value="GH38N_AMII_EcMngB_like"/>
    <property type="match status" value="1"/>
</dbReference>
<dbReference type="RefSeq" id="WP_046822869.1">
    <property type="nucleotide sequence ID" value="NZ_LBBT01000184.1"/>
</dbReference>
<dbReference type="InterPro" id="IPR011330">
    <property type="entry name" value="Glyco_hydro/deAcase_b/a-brl"/>
</dbReference>
<organism evidence="7 8">
    <name type="scientific">Paraclostridium benzoelyticum</name>
    <dbReference type="NCBI Taxonomy" id="1629550"/>
    <lineage>
        <taxon>Bacteria</taxon>
        <taxon>Bacillati</taxon>
        <taxon>Bacillota</taxon>
        <taxon>Clostridia</taxon>
        <taxon>Peptostreptococcales</taxon>
        <taxon>Peptostreptococcaceae</taxon>
        <taxon>Paraclostridium</taxon>
    </lineage>
</organism>
<dbReference type="InterPro" id="IPR027291">
    <property type="entry name" value="Glyco_hydro_38_N_sf"/>
</dbReference>
<dbReference type="GO" id="GO:0030246">
    <property type="term" value="F:carbohydrate binding"/>
    <property type="evidence" value="ECO:0007669"/>
    <property type="project" value="InterPro"/>
</dbReference>
<evidence type="ECO:0000256" key="1">
    <source>
        <dbReference type="ARBA" id="ARBA00009792"/>
    </source>
</evidence>
<dbReference type="InterPro" id="IPR028995">
    <property type="entry name" value="Glyco_hydro_57/38_cen_sf"/>
</dbReference>
<dbReference type="Proteomes" id="UP000034407">
    <property type="component" value="Unassembled WGS sequence"/>
</dbReference>
<dbReference type="GO" id="GO:0006013">
    <property type="term" value="P:mannose metabolic process"/>
    <property type="evidence" value="ECO:0007669"/>
    <property type="project" value="InterPro"/>
</dbReference>
<evidence type="ECO:0000259" key="5">
    <source>
        <dbReference type="Pfam" id="PF01074"/>
    </source>
</evidence>
<dbReference type="GO" id="GO:0009313">
    <property type="term" value="P:oligosaccharide catabolic process"/>
    <property type="evidence" value="ECO:0007669"/>
    <property type="project" value="TreeGrafter"/>
</dbReference>
<comment type="similarity">
    <text evidence="1">Belongs to the glycosyl hydrolase 38 family.</text>
</comment>
<dbReference type="InterPro" id="IPR011013">
    <property type="entry name" value="Gal_mutarotase_sf_dom"/>
</dbReference>
<dbReference type="InterPro" id="IPR037094">
    <property type="entry name" value="Glyco_hydro_38_cen_sf"/>
</dbReference>